<evidence type="ECO:0000256" key="4">
    <source>
        <dbReference type="ARBA" id="ARBA00022603"/>
    </source>
</evidence>
<dbReference type="Pfam" id="PF01679">
    <property type="entry name" value="Pmp3"/>
    <property type="match status" value="1"/>
</dbReference>
<protein>
    <recommendedName>
        <fullName evidence="13">Methyltransferase domain-containing protein</fullName>
    </recommendedName>
</protein>
<feature type="transmembrane region" description="Helical" evidence="10">
    <location>
        <begin position="349"/>
        <end position="371"/>
    </location>
</feature>
<dbReference type="InterPro" id="IPR051419">
    <property type="entry name" value="Lys/N-term_MeTrsfase_sf"/>
</dbReference>
<proteinExistence type="inferred from homology"/>
<keyword evidence="8 10" id="KW-0472">Membrane</keyword>
<dbReference type="GO" id="GO:0008168">
    <property type="term" value="F:methyltransferase activity"/>
    <property type="evidence" value="ECO:0007669"/>
    <property type="project" value="UniProtKB-KW"/>
</dbReference>
<comment type="subcellular location">
    <subcellularLocation>
        <location evidence="1">Membrane</location>
    </subcellularLocation>
</comment>
<gene>
    <name evidence="11" type="ORF">OC846_002898</name>
</gene>
<dbReference type="SUPFAM" id="SSF53335">
    <property type="entry name" value="S-adenosyl-L-methionine-dependent methyltransferases"/>
    <property type="match status" value="1"/>
</dbReference>
<feature type="region of interest" description="Disordered" evidence="9">
    <location>
        <begin position="217"/>
        <end position="239"/>
    </location>
</feature>
<comment type="caution">
    <text evidence="11">The sequence shown here is derived from an EMBL/GenBank/DDBJ whole genome shotgun (WGS) entry which is preliminary data.</text>
</comment>
<keyword evidence="4" id="KW-0489">Methyltransferase</keyword>
<dbReference type="GO" id="GO:0016020">
    <property type="term" value="C:membrane"/>
    <property type="evidence" value="ECO:0007669"/>
    <property type="project" value="UniProtKB-SubCell"/>
</dbReference>
<sequence>MSAEPAWNTGSESDAVSTADVEPQVRDDGEATSNAEFQTLEYWDRRYVAKAAQGEETFEWFKGYAEIKNVLDELISDKNARILMLGCGNSGLSADMTADGYKNITNLDFSTVVISQMKERHPDQDWRVMDVRKLREHSDELGGSGSWDVIIDKGTLDALMAEKGSVWSPSETVLENVAAEVEGVLDLLKPGTGRFLYLTFGQAARILRTFTVQGAQADDDPSAEATGGVIGGATKTPDQLEQERKLHQYDSRKTRKVIKKIPPQVIAQAKGRVDTVAASVPKAAAAPVPATTPASLQQRHSPRSTPSAHSSPTHLANMPFTGSDICKIIFAVILPPLGVFLERGCGADFWINVLLTILGYIPGIVHALYIIL</sequence>
<dbReference type="PANTHER" id="PTHR12176">
    <property type="entry name" value="SAM-DEPENDENT METHYLTRANSFERASE SUPERFAMILY PROTEIN"/>
    <property type="match status" value="1"/>
</dbReference>
<dbReference type="InterPro" id="IPR029063">
    <property type="entry name" value="SAM-dependent_MTases_sf"/>
</dbReference>
<feature type="non-terminal residue" evidence="11">
    <location>
        <position position="372"/>
    </location>
</feature>
<keyword evidence="6 10" id="KW-0812">Transmembrane</keyword>
<feature type="compositionally biased region" description="Polar residues" evidence="9">
    <location>
        <begin position="295"/>
        <end position="313"/>
    </location>
</feature>
<organism evidence="11 12">
    <name type="scientific">Tilletia horrida</name>
    <dbReference type="NCBI Taxonomy" id="155126"/>
    <lineage>
        <taxon>Eukaryota</taxon>
        <taxon>Fungi</taxon>
        <taxon>Dikarya</taxon>
        <taxon>Basidiomycota</taxon>
        <taxon>Ustilaginomycotina</taxon>
        <taxon>Exobasidiomycetes</taxon>
        <taxon>Tilletiales</taxon>
        <taxon>Tilletiaceae</taxon>
        <taxon>Tilletia</taxon>
    </lineage>
</organism>
<feature type="region of interest" description="Disordered" evidence="9">
    <location>
        <begin position="1"/>
        <end position="32"/>
    </location>
</feature>
<evidence type="ECO:0008006" key="13">
    <source>
        <dbReference type="Google" id="ProtNLM"/>
    </source>
</evidence>
<dbReference type="EMBL" id="JAPDMZ010000062">
    <property type="protein sequence ID" value="KAK0552494.1"/>
    <property type="molecule type" value="Genomic_DNA"/>
</dbReference>
<evidence type="ECO:0000256" key="3">
    <source>
        <dbReference type="ARBA" id="ARBA00009530"/>
    </source>
</evidence>
<evidence type="ECO:0000313" key="11">
    <source>
        <dbReference type="EMBL" id="KAK0552494.1"/>
    </source>
</evidence>
<evidence type="ECO:0000256" key="2">
    <source>
        <dbReference type="ARBA" id="ARBA00008361"/>
    </source>
</evidence>
<dbReference type="AlphaFoldDB" id="A0AAN6JSJ7"/>
<dbReference type="CDD" id="cd02440">
    <property type="entry name" value="AdoMet_MTases"/>
    <property type="match status" value="1"/>
</dbReference>
<evidence type="ECO:0000256" key="5">
    <source>
        <dbReference type="ARBA" id="ARBA00022679"/>
    </source>
</evidence>
<evidence type="ECO:0000256" key="7">
    <source>
        <dbReference type="ARBA" id="ARBA00022989"/>
    </source>
</evidence>
<reference evidence="11" key="1">
    <citation type="journal article" date="2023" name="PhytoFront">
        <title>Draft Genome Resources of Seven Strains of Tilletia horrida, Causal Agent of Kernel Smut of Rice.</title>
        <authorList>
            <person name="Khanal S."/>
            <person name="Antony Babu S."/>
            <person name="Zhou X.G."/>
        </authorList>
    </citation>
    <scope>NUCLEOTIDE SEQUENCE</scope>
    <source>
        <strain evidence="11">TX6</strain>
    </source>
</reference>
<dbReference type="PANTHER" id="PTHR12176:SF80">
    <property type="entry name" value="EEF1A LYSINE METHYLTRANSFERASE 4"/>
    <property type="match status" value="1"/>
</dbReference>
<name>A0AAN6JSJ7_9BASI</name>
<dbReference type="Proteomes" id="UP001176517">
    <property type="component" value="Unassembled WGS sequence"/>
</dbReference>
<dbReference type="Gene3D" id="3.40.50.150">
    <property type="entry name" value="Vaccinia Virus protein VP39"/>
    <property type="match status" value="1"/>
</dbReference>
<evidence type="ECO:0000256" key="6">
    <source>
        <dbReference type="ARBA" id="ARBA00022692"/>
    </source>
</evidence>
<evidence type="ECO:0000256" key="1">
    <source>
        <dbReference type="ARBA" id="ARBA00004370"/>
    </source>
</evidence>
<comment type="similarity">
    <text evidence="2">Belongs to the methyltransferase superfamily.</text>
</comment>
<accession>A0AAN6JSJ7</accession>
<evidence type="ECO:0000256" key="10">
    <source>
        <dbReference type="SAM" id="Phobius"/>
    </source>
</evidence>
<evidence type="ECO:0000256" key="9">
    <source>
        <dbReference type="SAM" id="MobiDB-lite"/>
    </source>
</evidence>
<feature type="region of interest" description="Disordered" evidence="9">
    <location>
        <begin position="288"/>
        <end position="313"/>
    </location>
</feature>
<dbReference type="InterPro" id="IPR000612">
    <property type="entry name" value="PMP3"/>
</dbReference>
<keyword evidence="12" id="KW-1185">Reference proteome</keyword>
<dbReference type="PROSITE" id="PS01309">
    <property type="entry name" value="UPF0057"/>
    <property type="match status" value="1"/>
</dbReference>
<evidence type="ECO:0000256" key="8">
    <source>
        <dbReference type="ARBA" id="ARBA00023136"/>
    </source>
</evidence>
<comment type="similarity">
    <text evidence="3">Belongs to the UPF0057 (PMP3) family.</text>
</comment>
<keyword evidence="7 10" id="KW-1133">Transmembrane helix</keyword>
<evidence type="ECO:0000313" key="12">
    <source>
        <dbReference type="Proteomes" id="UP001176517"/>
    </source>
</evidence>
<keyword evidence="5" id="KW-0808">Transferase</keyword>
<dbReference type="GO" id="GO:0032259">
    <property type="term" value="P:methylation"/>
    <property type="evidence" value="ECO:0007669"/>
    <property type="project" value="UniProtKB-KW"/>
</dbReference>